<dbReference type="OrthoDB" id="9781030at2"/>
<dbReference type="PANTHER" id="PTHR30213">
    <property type="entry name" value="INNER MEMBRANE PROTEIN YHJD"/>
    <property type="match status" value="1"/>
</dbReference>
<organism evidence="7 8">
    <name type="scientific">Baekduia soli</name>
    <dbReference type="NCBI Taxonomy" id="496014"/>
    <lineage>
        <taxon>Bacteria</taxon>
        <taxon>Bacillati</taxon>
        <taxon>Actinomycetota</taxon>
        <taxon>Thermoleophilia</taxon>
        <taxon>Solirubrobacterales</taxon>
        <taxon>Baekduiaceae</taxon>
        <taxon>Baekduia</taxon>
    </lineage>
</organism>
<feature type="transmembrane region" description="Helical" evidence="6">
    <location>
        <begin position="36"/>
        <end position="55"/>
    </location>
</feature>
<keyword evidence="8" id="KW-1185">Reference proteome</keyword>
<name>A0A5B8U2A0_9ACTN</name>
<proteinExistence type="predicted"/>
<dbReference type="NCBIfam" id="TIGR00765">
    <property type="entry name" value="yihY_not_rbn"/>
    <property type="match status" value="1"/>
</dbReference>
<feature type="transmembrane region" description="Helical" evidence="6">
    <location>
        <begin position="141"/>
        <end position="165"/>
    </location>
</feature>
<keyword evidence="3 6" id="KW-0812">Transmembrane</keyword>
<sequence length="299" mass="32346">MSARRKRRAVPVVLLRTARAFYDDQMTHHAAALTYYALMSLFPALLLAVSILGLVGQYPETYDAILGYLRGVVPASALVPLDTSLRNALQQKGTAATTLAISVVVTLYGTTGALEAARRALNVVFDADGGRRFLVRKAIDIVSTVVLMALVLVSLVLVFVGGHLAEDLLGFLGLGHTIARIWNLARWPGALVVAMLVFSFIYYVTPDVRQRSFRWVTPGAAVGVTLWLIASAGFSVYLGRVANVGAVYGGFAGAIVLVVWLWLTNVALLLGAELNAEIEREQQLGEGVPERETLDLPRR</sequence>
<evidence type="ECO:0000256" key="4">
    <source>
        <dbReference type="ARBA" id="ARBA00022989"/>
    </source>
</evidence>
<reference evidence="7 8" key="1">
    <citation type="journal article" date="2018" name="J. Microbiol.">
        <title>Baekduia soli gen. nov., sp. nov., a novel bacterium isolated from the soil of Baekdu Mountain and proposal of a novel family name, Baekduiaceae fam. nov.</title>
        <authorList>
            <person name="An D.S."/>
            <person name="Siddiqi M.Z."/>
            <person name="Kim K.H."/>
            <person name="Yu H.S."/>
            <person name="Im W.T."/>
        </authorList>
    </citation>
    <scope>NUCLEOTIDE SEQUENCE [LARGE SCALE GENOMIC DNA]</scope>
    <source>
        <strain evidence="7 8">BR7-21</strain>
    </source>
</reference>
<dbReference type="PANTHER" id="PTHR30213:SF0">
    <property type="entry name" value="UPF0761 MEMBRANE PROTEIN YIHY"/>
    <property type="match status" value="1"/>
</dbReference>
<feature type="transmembrane region" description="Helical" evidence="6">
    <location>
        <begin position="245"/>
        <end position="270"/>
    </location>
</feature>
<evidence type="ECO:0000256" key="1">
    <source>
        <dbReference type="ARBA" id="ARBA00004651"/>
    </source>
</evidence>
<evidence type="ECO:0000256" key="3">
    <source>
        <dbReference type="ARBA" id="ARBA00022692"/>
    </source>
</evidence>
<accession>A0A5B8U2A0</accession>
<protein>
    <submittedName>
        <fullName evidence="7">YihY/virulence factor BrkB family protein</fullName>
    </submittedName>
</protein>
<dbReference type="GO" id="GO:0005886">
    <property type="term" value="C:plasma membrane"/>
    <property type="evidence" value="ECO:0007669"/>
    <property type="project" value="UniProtKB-SubCell"/>
</dbReference>
<evidence type="ECO:0000313" key="7">
    <source>
        <dbReference type="EMBL" id="QEC47070.1"/>
    </source>
</evidence>
<dbReference type="InterPro" id="IPR017039">
    <property type="entry name" value="Virul_fac_BrkB"/>
</dbReference>
<dbReference type="EMBL" id="CP042430">
    <property type="protein sequence ID" value="QEC47070.1"/>
    <property type="molecule type" value="Genomic_DNA"/>
</dbReference>
<keyword evidence="4 6" id="KW-1133">Transmembrane helix</keyword>
<evidence type="ECO:0000256" key="5">
    <source>
        <dbReference type="ARBA" id="ARBA00023136"/>
    </source>
</evidence>
<evidence type="ECO:0000256" key="2">
    <source>
        <dbReference type="ARBA" id="ARBA00022475"/>
    </source>
</evidence>
<dbReference type="PIRSF" id="PIRSF035875">
    <property type="entry name" value="RNase_BN"/>
    <property type="match status" value="1"/>
</dbReference>
<keyword evidence="2" id="KW-1003">Cell membrane</keyword>
<dbReference type="Proteomes" id="UP000321805">
    <property type="component" value="Chromosome"/>
</dbReference>
<evidence type="ECO:0000256" key="6">
    <source>
        <dbReference type="SAM" id="Phobius"/>
    </source>
</evidence>
<evidence type="ECO:0000313" key="8">
    <source>
        <dbReference type="Proteomes" id="UP000321805"/>
    </source>
</evidence>
<gene>
    <name evidence="7" type="ORF">FSW04_05360</name>
</gene>
<keyword evidence="5 6" id="KW-0472">Membrane</keyword>
<dbReference type="KEGG" id="bsol:FSW04_05360"/>
<comment type="subcellular location">
    <subcellularLocation>
        <location evidence="1">Cell membrane</location>
        <topology evidence="1">Multi-pass membrane protein</topology>
    </subcellularLocation>
</comment>
<feature type="transmembrane region" description="Helical" evidence="6">
    <location>
        <begin position="216"/>
        <end position="239"/>
    </location>
</feature>
<dbReference type="Pfam" id="PF03631">
    <property type="entry name" value="Virul_fac_BrkB"/>
    <property type="match status" value="1"/>
</dbReference>
<dbReference type="AlphaFoldDB" id="A0A5B8U2A0"/>
<feature type="transmembrane region" description="Helical" evidence="6">
    <location>
        <begin position="185"/>
        <end position="204"/>
    </location>
</feature>